<keyword evidence="3" id="KW-1185">Reference proteome</keyword>
<dbReference type="GO" id="GO:0003676">
    <property type="term" value="F:nucleic acid binding"/>
    <property type="evidence" value="ECO:0007669"/>
    <property type="project" value="InterPro"/>
</dbReference>
<dbReference type="PANTHER" id="PTHR46565:SF20">
    <property type="entry name" value="COLD SHOCK DOMAIN-CONTAINING PROTEIN 4"/>
    <property type="match status" value="1"/>
</dbReference>
<sequence>MKGTVKWFNTQKGYGFIVGEDGAEYFTHQTQIKMDGFRTLDAGDIVEFDVRSEEKGLAAVNIVPVLTLSMMKKKAAKEHLHLDVAPADGSGNANWMIVDGNNFIVAGEQGMSLEELDEYFTE</sequence>
<dbReference type="InterPro" id="IPR002059">
    <property type="entry name" value="CSP_DNA-bd"/>
</dbReference>
<proteinExistence type="predicted"/>
<organism evidence="2 3">
    <name type="scientific">Dorea longicatena</name>
    <dbReference type="NCBI Taxonomy" id="88431"/>
    <lineage>
        <taxon>Bacteria</taxon>
        <taxon>Bacillati</taxon>
        <taxon>Bacillota</taxon>
        <taxon>Clostridia</taxon>
        <taxon>Lachnospirales</taxon>
        <taxon>Lachnospiraceae</taxon>
        <taxon>Dorea</taxon>
    </lineage>
</organism>
<feature type="domain" description="CSD" evidence="1">
    <location>
        <begin position="1"/>
        <end position="64"/>
    </location>
</feature>
<dbReference type="InterPro" id="IPR012340">
    <property type="entry name" value="NA-bd_OB-fold"/>
</dbReference>
<dbReference type="CDD" id="cd04458">
    <property type="entry name" value="CSP_CDS"/>
    <property type="match status" value="1"/>
</dbReference>
<dbReference type="SMART" id="SM00357">
    <property type="entry name" value="CSP"/>
    <property type="match status" value="1"/>
</dbReference>
<dbReference type="PRINTS" id="PR00050">
    <property type="entry name" value="COLDSHOCK"/>
</dbReference>
<comment type="caution">
    <text evidence="2">The sequence shown here is derived from an EMBL/GenBank/DDBJ whole genome shotgun (WGS) entry which is preliminary data.</text>
</comment>
<dbReference type="Pfam" id="PF00313">
    <property type="entry name" value="CSD"/>
    <property type="match status" value="1"/>
</dbReference>
<evidence type="ECO:0000313" key="2">
    <source>
        <dbReference type="EMBL" id="RHG24683.1"/>
    </source>
</evidence>
<evidence type="ECO:0000313" key="3">
    <source>
        <dbReference type="Proteomes" id="UP000284095"/>
    </source>
</evidence>
<protein>
    <submittedName>
        <fullName evidence="2">Cold shock domain-containing protein</fullName>
    </submittedName>
</protein>
<dbReference type="Gene3D" id="2.40.50.140">
    <property type="entry name" value="Nucleic acid-binding proteins"/>
    <property type="match status" value="1"/>
</dbReference>
<dbReference type="SUPFAM" id="SSF50249">
    <property type="entry name" value="Nucleic acid-binding proteins"/>
    <property type="match status" value="1"/>
</dbReference>
<dbReference type="PROSITE" id="PS51857">
    <property type="entry name" value="CSD_2"/>
    <property type="match status" value="1"/>
</dbReference>
<dbReference type="Proteomes" id="UP000284095">
    <property type="component" value="Unassembled WGS sequence"/>
</dbReference>
<dbReference type="AlphaFoldDB" id="A0A414STA9"/>
<gene>
    <name evidence="2" type="ORF">DW265_09955</name>
</gene>
<accession>A0A414STA9</accession>
<dbReference type="EMBL" id="QRIC01000022">
    <property type="protein sequence ID" value="RHG24683.1"/>
    <property type="molecule type" value="Genomic_DNA"/>
</dbReference>
<name>A0A414STA9_9FIRM</name>
<dbReference type="InterPro" id="IPR011129">
    <property type="entry name" value="CSD"/>
</dbReference>
<evidence type="ECO:0000259" key="1">
    <source>
        <dbReference type="PROSITE" id="PS51857"/>
    </source>
</evidence>
<dbReference type="PANTHER" id="PTHR46565">
    <property type="entry name" value="COLD SHOCK DOMAIN PROTEIN 2"/>
    <property type="match status" value="1"/>
</dbReference>
<reference evidence="2 3" key="1">
    <citation type="submission" date="2018-08" db="EMBL/GenBank/DDBJ databases">
        <title>A genome reference for cultivated species of the human gut microbiota.</title>
        <authorList>
            <person name="Zou Y."/>
            <person name="Xue W."/>
            <person name="Luo G."/>
        </authorList>
    </citation>
    <scope>NUCLEOTIDE SEQUENCE [LARGE SCALE GENOMIC DNA]</scope>
    <source>
        <strain evidence="2 3">AM22-22</strain>
    </source>
</reference>